<evidence type="ECO:0000313" key="3">
    <source>
        <dbReference type="Proteomes" id="UP001189429"/>
    </source>
</evidence>
<dbReference type="EMBL" id="CAUYUJ010018429">
    <property type="protein sequence ID" value="CAK0883566.1"/>
    <property type="molecule type" value="Genomic_DNA"/>
</dbReference>
<comment type="caution">
    <text evidence="2">The sequence shown here is derived from an EMBL/GenBank/DDBJ whole genome shotgun (WGS) entry which is preliminary data.</text>
</comment>
<gene>
    <name evidence="2" type="ORF">PCOR1329_LOCUS65755</name>
</gene>
<proteinExistence type="predicted"/>
<feature type="compositionally biased region" description="Low complexity" evidence="1">
    <location>
        <begin position="1"/>
        <end position="20"/>
    </location>
</feature>
<reference evidence="2" key="1">
    <citation type="submission" date="2023-10" db="EMBL/GenBank/DDBJ databases">
        <authorList>
            <person name="Chen Y."/>
            <person name="Shah S."/>
            <person name="Dougan E. K."/>
            <person name="Thang M."/>
            <person name="Chan C."/>
        </authorList>
    </citation>
    <scope>NUCLEOTIDE SEQUENCE [LARGE SCALE GENOMIC DNA]</scope>
</reference>
<protein>
    <submittedName>
        <fullName evidence="2">Uncharacterized protein</fullName>
    </submittedName>
</protein>
<name>A0ABN9WDV0_9DINO</name>
<evidence type="ECO:0000256" key="1">
    <source>
        <dbReference type="SAM" id="MobiDB-lite"/>
    </source>
</evidence>
<keyword evidence="3" id="KW-1185">Reference proteome</keyword>
<accession>A0ABN9WDV0</accession>
<evidence type="ECO:0000313" key="2">
    <source>
        <dbReference type="EMBL" id="CAK0883566.1"/>
    </source>
</evidence>
<dbReference type="Proteomes" id="UP001189429">
    <property type="component" value="Unassembled WGS sequence"/>
</dbReference>
<feature type="region of interest" description="Disordered" evidence="1">
    <location>
        <begin position="1"/>
        <end position="51"/>
    </location>
</feature>
<organism evidence="2 3">
    <name type="scientific">Prorocentrum cordatum</name>
    <dbReference type="NCBI Taxonomy" id="2364126"/>
    <lineage>
        <taxon>Eukaryota</taxon>
        <taxon>Sar</taxon>
        <taxon>Alveolata</taxon>
        <taxon>Dinophyceae</taxon>
        <taxon>Prorocentrales</taxon>
        <taxon>Prorocentraceae</taxon>
        <taxon>Prorocentrum</taxon>
    </lineage>
</organism>
<sequence length="332" mass="36328">MHCVCSRTTTRQRTTASSRRLPAPGPPSVYGDARSSPSFSVRAGKPQRRGVGQGEAAFLRIRRSATDAILTAGRPGGFAVDVGAIFFNEKQVKEAAMRMGKLQKRRIDALKAGHLQDDELDEALITDAIKNIEKDRVAQRDAAAEKRRKLQIVCKVDFELTGKTVYLQSHRRAPDSMEQVNHPLADFIICDTPGAPPPVLRFAACLHGSSICTQEFFQETGGVCVTYVRAIAVKRHIHITDAFMVEEPTLAELFLAEAVSSQWTLASVADLISIVRGQPARQRLALVFVGAGEADSPDLRGLENKFTAASCFDRPLFCKFDKAKCRIGACSL</sequence>